<keyword evidence="5" id="KW-1185">Reference proteome</keyword>
<dbReference type="InterPro" id="IPR050719">
    <property type="entry name" value="Cortactin-Actin_Reg"/>
</dbReference>
<dbReference type="EMBL" id="AZIM01000174">
    <property type="protein sequence ID" value="ETE72830.1"/>
    <property type="molecule type" value="Genomic_DNA"/>
</dbReference>
<feature type="compositionally biased region" description="Basic and acidic residues" evidence="2">
    <location>
        <begin position="64"/>
        <end position="73"/>
    </location>
</feature>
<dbReference type="InterPro" id="IPR019131">
    <property type="entry name" value="Cortactin-binding_p2_N"/>
</dbReference>
<feature type="compositionally biased region" description="Polar residues" evidence="2">
    <location>
        <begin position="1"/>
        <end position="32"/>
    </location>
</feature>
<feature type="non-terminal residue" evidence="4">
    <location>
        <position position="1"/>
    </location>
</feature>
<feature type="region of interest" description="Disordered" evidence="2">
    <location>
        <begin position="139"/>
        <end position="174"/>
    </location>
</feature>
<accession>V8PEP1</accession>
<evidence type="ECO:0000256" key="1">
    <source>
        <dbReference type="ARBA" id="ARBA00023054"/>
    </source>
</evidence>
<organism evidence="4 5">
    <name type="scientific">Ophiophagus hannah</name>
    <name type="common">King cobra</name>
    <name type="synonym">Naja hannah</name>
    <dbReference type="NCBI Taxonomy" id="8665"/>
    <lineage>
        <taxon>Eukaryota</taxon>
        <taxon>Metazoa</taxon>
        <taxon>Chordata</taxon>
        <taxon>Craniata</taxon>
        <taxon>Vertebrata</taxon>
        <taxon>Euteleostomi</taxon>
        <taxon>Lepidosauria</taxon>
        <taxon>Squamata</taxon>
        <taxon>Bifurcata</taxon>
        <taxon>Unidentata</taxon>
        <taxon>Episquamata</taxon>
        <taxon>Toxicofera</taxon>
        <taxon>Serpentes</taxon>
        <taxon>Colubroidea</taxon>
        <taxon>Elapidae</taxon>
        <taxon>Elapinae</taxon>
        <taxon>Ophiophagus</taxon>
    </lineage>
</organism>
<dbReference type="AlphaFoldDB" id="V8PEP1"/>
<dbReference type="PANTHER" id="PTHR23166">
    <property type="entry name" value="FILAMIN/GPBP-INTERACTING PROTEIN"/>
    <property type="match status" value="1"/>
</dbReference>
<evidence type="ECO:0000256" key="2">
    <source>
        <dbReference type="SAM" id="MobiDB-lite"/>
    </source>
</evidence>
<feature type="region of interest" description="Disordered" evidence="2">
    <location>
        <begin position="1"/>
        <end position="73"/>
    </location>
</feature>
<dbReference type="Proteomes" id="UP000018936">
    <property type="component" value="Unassembled WGS sequence"/>
</dbReference>
<name>V8PEP1_OPHHA</name>
<comment type="caution">
    <text evidence="4">The sequence shown here is derived from an EMBL/GenBank/DDBJ whole genome shotgun (WGS) entry which is preliminary data.</text>
</comment>
<keyword evidence="1" id="KW-0175">Coiled coil</keyword>
<protein>
    <submittedName>
        <fullName evidence="4">Filamin-A-interacting protein 1</fullName>
    </submittedName>
</protein>
<gene>
    <name evidence="4" type="primary">FILIP1</name>
    <name evidence="4" type="ORF">L345_01339</name>
</gene>
<sequence length="174" mass="19613">MRSRNQGGETSSNEQLPKSKSIMNSSENQNFQEDAKKKNKTNQKEDEILGPGTVKQRSKLQGPSERKSKKSIELSKEDLIRLLSIMEGELQARDDVIHMLKTEKIRPEILEAHYGSAAPENVLRILHRDALLSKEKSVGEDVYEKPISESSHEEVSSLLEPDRTGEIEAMAEKS</sequence>
<dbReference type="PANTHER" id="PTHR23166:SF3">
    <property type="entry name" value="FILAMIN-A-INTERACTING PROTEIN 1"/>
    <property type="match status" value="1"/>
</dbReference>
<evidence type="ECO:0000259" key="3">
    <source>
        <dbReference type="Pfam" id="PF09727"/>
    </source>
</evidence>
<dbReference type="OrthoDB" id="8828111at2759"/>
<feature type="domain" description="Cortactin-binding protein-2 N-terminal" evidence="3">
    <location>
        <begin position="73"/>
        <end position="153"/>
    </location>
</feature>
<evidence type="ECO:0000313" key="5">
    <source>
        <dbReference type="Proteomes" id="UP000018936"/>
    </source>
</evidence>
<reference evidence="4 5" key="1">
    <citation type="journal article" date="2013" name="Proc. Natl. Acad. Sci. U.S.A.">
        <title>The king cobra genome reveals dynamic gene evolution and adaptation in the snake venom system.</title>
        <authorList>
            <person name="Vonk F.J."/>
            <person name="Casewell N.R."/>
            <person name="Henkel C.V."/>
            <person name="Heimberg A.M."/>
            <person name="Jansen H.J."/>
            <person name="McCleary R.J."/>
            <person name="Kerkkamp H.M."/>
            <person name="Vos R.A."/>
            <person name="Guerreiro I."/>
            <person name="Calvete J.J."/>
            <person name="Wuster W."/>
            <person name="Woods A.E."/>
            <person name="Logan J.M."/>
            <person name="Harrison R.A."/>
            <person name="Castoe T.A."/>
            <person name="de Koning A.P."/>
            <person name="Pollock D.D."/>
            <person name="Yandell M."/>
            <person name="Calderon D."/>
            <person name="Renjifo C."/>
            <person name="Currier R.B."/>
            <person name="Salgado D."/>
            <person name="Pla D."/>
            <person name="Sanz L."/>
            <person name="Hyder A.S."/>
            <person name="Ribeiro J.M."/>
            <person name="Arntzen J.W."/>
            <person name="van den Thillart G.E."/>
            <person name="Boetzer M."/>
            <person name="Pirovano W."/>
            <person name="Dirks R.P."/>
            <person name="Spaink H.P."/>
            <person name="Duboule D."/>
            <person name="McGlinn E."/>
            <person name="Kini R.M."/>
            <person name="Richardson M.K."/>
        </authorList>
    </citation>
    <scope>NUCLEOTIDE SEQUENCE</scope>
    <source>
        <tissue evidence="4">Blood</tissue>
    </source>
</reference>
<evidence type="ECO:0000313" key="4">
    <source>
        <dbReference type="EMBL" id="ETE72830.1"/>
    </source>
</evidence>
<proteinExistence type="predicted"/>
<dbReference type="Pfam" id="PF09727">
    <property type="entry name" value="CortBP2"/>
    <property type="match status" value="1"/>
</dbReference>
<dbReference type="GO" id="GO:0015629">
    <property type="term" value="C:actin cytoskeleton"/>
    <property type="evidence" value="ECO:0007669"/>
    <property type="project" value="TreeGrafter"/>
</dbReference>